<dbReference type="OrthoDB" id="7907231at2"/>
<dbReference type="STRING" id="665467.SAMN02982931_02340"/>
<evidence type="ECO:0008006" key="3">
    <source>
        <dbReference type="Google" id="ProtNLM"/>
    </source>
</evidence>
<evidence type="ECO:0000313" key="1">
    <source>
        <dbReference type="EMBL" id="SDB30810.1"/>
    </source>
</evidence>
<proteinExistence type="predicted"/>
<reference evidence="1 2" key="1">
    <citation type="submission" date="2016-10" db="EMBL/GenBank/DDBJ databases">
        <authorList>
            <person name="de Groot N.N."/>
        </authorList>
    </citation>
    <scope>NUCLEOTIDE SEQUENCE [LARGE SCALE GENOMIC DNA]</scope>
    <source>
        <strain evidence="1 2">ATCC 35022</strain>
    </source>
</reference>
<dbReference type="AlphaFoldDB" id="A0A1G6CD38"/>
<name>A0A1G6CD38_9HYPH</name>
<protein>
    <recommendedName>
        <fullName evidence="3">DUF2267 domain-containing protein</fullName>
    </recommendedName>
</protein>
<gene>
    <name evidence="1" type="ORF">SAMN02982931_02340</name>
</gene>
<accession>A0A1G6CD38</accession>
<dbReference type="Proteomes" id="UP000199071">
    <property type="component" value="Unassembled WGS sequence"/>
</dbReference>
<dbReference type="EMBL" id="FMXQ01000004">
    <property type="protein sequence ID" value="SDB30810.1"/>
    <property type="molecule type" value="Genomic_DNA"/>
</dbReference>
<keyword evidence="2" id="KW-1185">Reference proteome</keyword>
<dbReference type="RefSeq" id="WP_090876601.1">
    <property type="nucleotide sequence ID" value="NZ_FMXQ01000004.1"/>
</dbReference>
<organism evidence="1 2">
    <name type="scientific">Bauldia litoralis</name>
    <dbReference type="NCBI Taxonomy" id="665467"/>
    <lineage>
        <taxon>Bacteria</taxon>
        <taxon>Pseudomonadati</taxon>
        <taxon>Pseudomonadota</taxon>
        <taxon>Alphaproteobacteria</taxon>
        <taxon>Hyphomicrobiales</taxon>
        <taxon>Kaistiaceae</taxon>
        <taxon>Bauldia</taxon>
    </lineage>
</organism>
<sequence>MEDLIAKIVADTGVSPDVARKSVIIILKFVRQEAPADKVDDLLDALPGAREALEADGPGGPDGLMAAFNALTSAGLGMMQVQSVVESFGRHAREKAKPGTVEAIVASVPGLGQFV</sequence>
<evidence type="ECO:0000313" key="2">
    <source>
        <dbReference type="Proteomes" id="UP000199071"/>
    </source>
</evidence>